<dbReference type="PANTHER" id="PTHR30287:SF1">
    <property type="entry name" value="INNER MEMBRANE PROTEIN"/>
    <property type="match status" value="1"/>
</dbReference>
<dbReference type="PANTHER" id="PTHR30287">
    <property type="entry name" value="MEMBRANE COMPONENT OF PREDICTED ABC SUPERFAMILY METABOLITE UPTAKE TRANSPORTER"/>
    <property type="match status" value="1"/>
</dbReference>
<dbReference type="Proteomes" id="UP000219167">
    <property type="component" value="Unassembled WGS sequence"/>
</dbReference>
<evidence type="ECO:0000256" key="2">
    <source>
        <dbReference type="ARBA" id="ARBA00022475"/>
    </source>
</evidence>
<dbReference type="RefSeq" id="WP_097137983.1">
    <property type="nucleotide sequence ID" value="NZ_OBQD01000004.1"/>
</dbReference>
<feature type="transmembrane region" description="Helical" evidence="6">
    <location>
        <begin position="780"/>
        <end position="802"/>
    </location>
</feature>
<feature type="domain" description="ABC3 transporter permease C-terminal" evidence="7">
    <location>
        <begin position="274"/>
        <end position="388"/>
    </location>
</feature>
<dbReference type="GO" id="GO:0005886">
    <property type="term" value="C:plasma membrane"/>
    <property type="evidence" value="ECO:0007669"/>
    <property type="project" value="UniProtKB-SubCell"/>
</dbReference>
<keyword evidence="2" id="KW-1003">Cell membrane</keyword>
<evidence type="ECO:0000313" key="9">
    <source>
        <dbReference type="Proteomes" id="UP000219167"/>
    </source>
</evidence>
<keyword evidence="5 6" id="KW-0472">Membrane</keyword>
<dbReference type="InterPro" id="IPR038766">
    <property type="entry name" value="Membrane_comp_ABC_pdt"/>
</dbReference>
<feature type="transmembrane region" description="Helical" evidence="6">
    <location>
        <begin position="270"/>
        <end position="294"/>
    </location>
</feature>
<keyword evidence="3 6" id="KW-0812">Transmembrane</keyword>
<evidence type="ECO:0000256" key="3">
    <source>
        <dbReference type="ARBA" id="ARBA00022692"/>
    </source>
</evidence>
<keyword evidence="9" id="KW-1185">Reference proteome</keyword>
<gene>
    <name evidence="8" type="ORF">SAMN05892877_104330</name>
</gene>
<feature type="transmembrane region" description="Helical" evidence="6">
    <location>
        <begin position="817"/>
        <end position="841"/>
    </location>
</feature>
<feature type="transmembrane region" description="Helical" evidence="6">
    <location>
        <begin position="482"/>
        <end position="506"/>
    </location>
</feature>
<keyword evidence="4 6" id="KW-1133">Transmembrane helix</keyword>
<dbReference type="Pfam" id="PF02687">
    <property type="entry name" value="FtsX"/>
    <property type="match status" value="2"/>
</dbReference>
<feature type="transmembrane region" description="Helical" evidence="6">
    <location>
        <begin position="434"/>
        <end position="461"/>
    </location>
</feature>
<feature type="transmembrane region" description="Helical" evidence="6">
    <location>
        <begin position="29"/>
        <end position="49"/>
    </location>
</feature>
<dbReference type="OrthoDB" id="9775544at2"/>
<evidence type="ECO:0000256" key="1">
    <source>
        <dbReference type="ARBA" id="ARBA00004651"/>
    </source>
</evidence>
<protein>
    <submittedName>
        <fullName evidence="8">Putative ABC transport system permease protein</fullName>
    </submittedName>
</protein>
<feature type="transmembrane region" description="Helical" evidence="6">
    <location>
        <begin position="408"/>
        <end position="428"/>
    </location>
</feature>
<evidence type="ECO:0000256" key="6">
    <source>
        <dbReference type="SAM" id="Phobius"/>
    </source>
</evidence>
<evidence type="ECO:0000256" key="5">
    <source>
        <dbReference type="ARBA" id="ARBA00023136"/>
    </source>
</evidence>
<name>A0A285U829_9HYPH</name>
<organism evidence="8 9">
    <name type="scientific">Rhizobium subbaraonis</name>
    <dbReference type="NCBI Taxonomy" id="908946"/>
    <lineage>
        <taxon>Bacteria</taxon>
        <taxon>Pseudomonadati</taxon>
        <taxon>Pseudomonadota</taxon>
        <taxon>Alphaproteobacteria</taxon>
        <taxon>Hyphomicrobiales</taxon>
        <taxon>Rhizobiaceae</taxon>
        <taxon>Rhizobium/Agrobacterium group</taxon>
        <taxon>Rhizobium</taxon>
    </lineage>
</organism>
<comment type="subcellular location">
    <subcellularLocation>
        <location evidence="1">Cell membrane</location>
        <topology evidence="1">Multi-pass membrane protein</topology>
    </subcellularLocation>
</comment>
<dbReference type="InterPro" id="IPR003838">
    <property type="entry name" value="ABC3_permease_C"/>
</dbReference>
<evidence type="ECO:0000259" key="7">
    <source>
        <dbReference type="Pfam" id="PF02687"/>
    </source>
</evidence>
<dbReference type="AlphaFoldDB" id="A0A285U829"/>
<accession>A0A285U829</accession>
<reference evidence="8 9" key="1">
    <citation type="submission" date="2017-08" db="EMBL/GenBank/DDBJ databases">
        <authorList>
            <person name="de Groot N.N."/>
        </authorList>
    </citation>
    <scope>NUCLEOTIDE SEQUENCE [LARGE SCALE GENOMIC DNA]</scope>
    <source>
        <strain evidence="8 9">JC85</strain>
    </source>
</reference>
<feature type="transmembrane region" description="Helical" evidence="6">
    <location>
        <begin position="315"/>
        <end position="344"/>
    </location>
</feature>
<feature type="domain" description="ABC3 transporter permease C-terminal" evidence="7">
    <location>
        <begin position="732"/>
        <end position="843"/>
    </location>
</feature>
<feature type="transmembrane region" description="Helical" evidence="6">
    <location>
        <begin position="728"/>
        <end position="750"/>
    </location>
</feature>
<feature type="transmembrane region" description="Helical" evidence="6">
    <location>
        <begin position="364"/>
        <end position="387"/>
    </location>
</feature>
<evidence type="ECO:0000313" key="8">
    <source>
        <dbReference type="EMBL" id="SOC37873.1"/>
    </source>
</evidence>
<evidence type="ECO:0000256" key="4">
    <source>
        <dbReference type="ARBA" id="ARBA00022989"/>
    </source>
</evidence>
<proteinExistence type="predicted"/>
<sequence>MSGASSRAVWLPLAFRLALREMRGGLRGFYIFLACIALGTAAIAGVNSVSSAISGSIETQGQSLLAGDLRFQLRNRVATAEERAYFDGLGEVAVSAGLRSMARLPDGSDQALVELKAVDGAYPLYGTLETTPAARTADLLARDGERFGALAAPLLLERLGIRVGDDLLLGNARVRITATIDSEPDALSDGFGLAPRLMVSGEALAASGLVQTGSLVENQYKIRLDQPNAKKLSDIRKAAEKAFPSAGWSIRASNNATPSLTNNITRFSQFLTLVGLTALIVGGVGVANAVRAYLETKRGVIATFKCLGAPARLISAIYLIQIVLIAVIGIAVGLVLGAIIPLVATRFLEGVLPIPSQITLYPGALALAAAFGIITALAFAVMPLGHAREVPATALFREQGFERTRLPAWPYIAGAGLFLAALAGLAVWTAYDRYIAFVFLGAIAFAFVVLRFVAYLVTVLARRAPRVNSPALRLAIGNIHRPGALTPSVVLSLGLGLALLVTLTLIDGNLRRELTGSLPERAPNFFFIDIQRNDLDGFRKVLSDNMPGGKIVEVPMLRGRITAFNGEDVSRRNVPASGRWVLQGDRGVTYAKNLPENSTLASGEWWPADYSGEPLVSFSAEEGGELGLKVGDTVTVNVLGRNITARIANFRNVEWESLSINFVMVFSPNTFAGAPHAWLATMIDPRATAEQEANTLRAITNAYPTITSVRVKDALDIVNELMGQLATAIRAAAAVALVASVLVLAGALAAGNRARTHDAVVLKTLGATRTTLIRAFSYEYMMLGLATAVFALFSGGIAAWFVVSRIMTLPSSFLPDVAVMTVVIALVMTVGIGLAGTWRVLGQKAAPVLREL</sequence>
<dbReference type="EMBL" id="OBQD01000004">
    <property type="protein sequence ID" value="SOC37873.1"/>
    <property type="molecule type" value="Genomic_DNA"/>
</dbReference>